<dbReference type="AlphaFoldDB" id="A0A1L9SIA0"/>
<proteinExistence type="predicted"/>
<dbReference type="RefSeq" id="XP_022581455.1">
    <property type="nucleotide sequence ID" value="XM_022725747.1"/>
</dbReference>
<dbReference type="InterPro" id="IPR056632">
    <property type="entry name" value="DUF7730"/>
</dbReference>
<sequence>MARLKQGVFSWEDVLTQRYQSNKPNALRPRRRTLTGHQQEQQEQQEQPDSSTQEECRLLARLSPELRLIIWEYVLGGRRLHIVQRPHRRLGYIICSEDGSCDVCLGVVKKASHGDQLLSLPMTCRQIYTECIHMIYALNRFEFNNTWSLTYLRPTIPAERWESIRAVELSWAFPGHWLPSKDPVKSVYFSAGRAQWVETCQALTRMKGLQAFTLSLSVNWFCEPVEKIPVFLEPLRDLNLKKGWAVHLPEQPYYLHEMASIGSVLRSRGIDCVLL</sequence>
<dbReference type="VEuPathDB" id="FungiDB:ASPZODRAFT_151547"/>
<evidence type="ECO:0000259" key="2">
    <source>
        <dbReference type="Pfam" id="PF24864"/>
    </source>
</evidence>
<dbReference type="GeneID" id="34612212"/>
<reference evidence="4" key="1">
    <citation type="journal article" date="2017" name="Genome Biol.">
        <title>Comparative genomics reveals high biological diversity and specific adaptations in the industrially and medically important fungal genus Aspergillus.</title>
        <authorList>
            <person name="de Vries R.P."/>
            <person name="Riley R."/>
            <person name="Wiebenga A."/>
            <person name="Aguilar-Osorio G."/>
            <person name="Amillis S."/>
            <person name="Uchima C.A."/>
            <person name="Anderluh G."/>
            <person name="Asadollahi M."/>
            <person name="Askin M."/>
            <person name="Barry K."/>
            <person name="Battaglia E."/>
            <person name="Bayram O."/>
            <person name="Benocci T."/>
            <person name="Braus-Stromeyer S.A."/>
            <person name="Caldana C."/>
            <person name="Canovas D."/>
            <person name="Cerqueira G.C."/>
            <person name="Chen F."/>
            <person name="Chen W."/>
            <person name="Choi C."/>
            <person name="Clum A."/>
            <person name="Dos Santos R.A."/>
            <person name="Damasio A.R."/>
            <person name="Diallinas G."/>
            <person name="Emri T."/>
            <person name="Fekete E."/>
            <person name="Flipphi M."/>
            <person name="Freyberg S."/>
            <person name="Gallo A."/>
            <person name="Gournas C."/>
            <person name="Habgood R."/>
            <person name="Hainaut M."/>
            <person name="Harispe M.L."/>
            <person name="Henrissat B."/>
            <person name="Hilden K.S."/>
            <person name="Hope R."/>
            <person name="Hossain A."/>
            <person name="Karabika E."/>
            <person name="Karaffa L."/>
            <person name="Karanyi Z."/>
            <person name="Krasevec N."/>
            <person name="Kuo A."/>
            <person name="Kusch H."/>
            <person name="LaButti K."/>
            <person name="Lagendijk E.L."/>
            <person name="Lapidus A."/>
            <person name="Levasseur A."/>
            <person name="Lindquist E."/>
            <person name="Lipzen A."/>
            <person name="Logrieco A.F."/>
            <person name="MacCabe A."/>
            <person name="Maekelae M.R."/>
            <person name="Malavazi I."/>
            <person name="Melin P."/>
            <person name="Meyer V."/>
            <person name="Mielnichuk N."/>
            <person name="Miskei M."/>
            <person name="Molnar A.P."/>
            <person name="Mule G."/>
            <person name="Ngan C.Y."/>
            <person name="Orejas M."/>
            <person name="Orosz E."/>
            <person name="Ouedraogo J.P."/>
            <person name="Overkamp K.M."/>
            <person name="Park H.-S."/>
            <person name="Perrone G."/>
            <person name="Piumi F."/>
            <person name="Punt P.J."/>
            <person name="Ram A.F."/>
            <person name="Ramon A."/>
            <person name="Rauscher S."/>
            <person name="Record E."/>
            <person name="Riano-Pachon D.M."/>
            <person name="Robert V."/>
            <person name="Roehrig J."/>
            <person name="Ruller R."/>
            <person name="Salamov A."/>
            <person name="Salih N.S."/>
            <person name="Samson R.A."/>
            <person name="Sandor E."/>
            <person name="Sanguinetti M."/>
            <person name="Schuetze T."/>
            <person name="Sepcic K."/>
            <person name="Shelest E."/>
            <person name="Sherlock G."/>
            <person name="Sophianopoulou V."/>
            <person name="Squina F.M."/>
            <person name="Sun H."/>
            <person name="Susca A."/>
            <person name="Todd R.B."/>
            <person name="Tsang A."/>
            <person name="Unkles S.E."/>
            <person name="van de Wiele N."/>
            <person name="van Rossen-Uffink D."/>
            <person name="Oliveira J.V."/>
            <person name="Vesth T.C."/>
            <person name="Visser J."/>
            <person name="Yu J.-H."/>
            <person name="Zhou M."/>
            <person name="Andersen M.R."/>
            <person name="Archer D.B."/>
            <person name="Baker S.E."/>
            <person name="Benoit I."/>
            <person name="Brakhage A.A."/>
            <person name="Braus G.H."/>
            <person name="Fischer R."/>
            <person name="Frisvad J.C."/>
            <person name="Goldman G.H."/>
            <person name="Houbraken J."/>
            <person name="Oakley B."/>
            <person name="Pocsi I."/>
            <person name="Scazzocchio C."/>
            <person name="Seiboth B."/>
            <person name="vanKuyk P.A."/>
            <person name="Wortman J."/>
            <person name="Dyer P.S."/>
            <person name="Grigoriev I.V."/>
        </authorList>
    </citation>
    <scope>NUCLEOTIDE SEQUENCE [LARGE SCALE GENOMIC DNA]</scope>
    <source>
        <strain evidence="4">CBS 506.65</strain>
    </source>
</reference>
<evidence type="ECO:0000313" key="3">
    <source>
        <dbReference type="EMBL" id="OJJ46945.1"/>
    </source>
</evidence>
<accession>A0A1L9SIA0</accession>
<dbReference type="OrthoDB" id="4757095at2759"/>
<dbReference type="EMBL" id="KV878341">
    <property type="protein sequence ID" value="OJJ46945.1"/>
    <property type="molecule type" value="Genomic_DNA"/>
</dbReference>
<name>A0A1L9SIA0_9EURO</name>
<feature type="region of interest" description="Disordered" evidence="1">
    <location>
        <begin position="22"/>
        <end position="53"/>
    </location>
</feature>
<gene>
    <name evidence="3" type="ORF">ASPZODRAFT_151547</name>
</gene>
<dbReference type="STRING" id="1073090.A0A1L9SIA0"/>
<feature type="compositionally biased region" description="Low complexity" evidence="1">
    <location>
        <begin position="38"/>
        <end position="47"/>
    </location>
</feature>
<dbReference type="PANTHER" id="PTHR38790:SF9">
    <property type="entry name" value="F-BOX DOMAIN-CONTAINING PROTEIN"/>
    <property type="match status" value="1"/>
</dbReference>
<dbReference type="Pfam" id="PF24864">
    <property type="entry name" value="DUF7730"/>
    <property type="match status" value="1"/>
</dbReference>
<protein>
    <recommendedName>
        <fullName evidence="2">DUF7730 domain-containing protein</fullName>
    </recommendedName>
</protein>
<feature type="domain" description="DUF7730" evidence="2">
    <location>
        <begin position="52"/>
        <end position="252"/>
    </location>
</feature>
<organism evidence="3 4">
    <name type="scientific">Penicilliopsis zonata CBS 506.65</name>
    <dbReference type="NCBI Taxonomy" id="1073090"/>
    <lineage>
        <taxon>Eukaryota</taxon>
        <taxon>Fungi</taxon>
        <taxon>Dikarya</taxon>
        <taxon>Ascomycota</taxon>
        <taxon>Pezizomycotina</taxon>
        <taxon>Eurotiomycetes</taxon>
        <taxon>Eurotiomycetidae</taxon>
        <taxon>Eurotiales</taxon>
        <taxon>Aspergillaceae</taxon>
        <taxon>Penicilliopsis</taxon>
    </lineage>
</organism>
<keyword evidence="4" id="KW-1185">Reference proteome</keyword>
<dbReference type="PANTHER" id="PTHR38790">
    <property type="entry name" value="2EXR DOMAIN-CONTAINING PROTEIN-RELATED"/>
    <property type="match status" value="1"/>
</dbReference>
<evidence type="ECO:0000313" key="4">
    <source>
        <dbReference type="Proteomes" id="UP000184188"/>
    </source>
</evidence>
<dbReference type="Proteomes" id="UP000184188">
    <property type="component" value="Unassembled WGS sequence"/>
</dbReference>
<evidence type="ECO:0000256" key="1">
    <source>
        <dbReference type="SAM" id="MobiDB-lite"/>
    </source>
</evidence>